<evidence type="ECO:0000313" key="3">
    <source>
        <dbReference type="Proteomes" id="UP001497516"/>
    </source>
</evidence>
<dbReference type="PANTHER" id="PTHR33127">
    <property type="entry name" value="TRANSMEMBRANE PROTEIN"/>
    <property type="match status" value="1"/>
</dbReference>
<proteinExistence type="predicted"/>
<dbReference type="InterPro" id="IPR005174">
    <property type="entry name" value="KIB1-4_b-propeller"/>
</dbReference>
<dbReference type="CDD" id="cd09917">
    <property type="entry name" value="F-box_SF"/>
    <property type="match status" value="1"/>
</dbReference>
<protein>
    <recommendedName>
        <fullName evidence="1">KIB1-4 beta-propeller domain-containing protein</fullName>
    </recommendedName>
</protein>
<dbReference type="Pfam" id="PF03478">
    <property type="entry name" value="Beta-prop_KIB1-4"/>
    <property type="match status" value="1"/>
</dbReference>
<organism evidence="2 3">
    <name type="scientific">Linum trigynum</name>
    <dbReference type="NCBI Taxonomy" id="586398"/>
    <lineage>
        <taxon>Eukaryota</taxon>
        <taxon>Viridiplantae</taxon>
        <taxon>Streptophyta</taxon>
        <taxon>Embryophyta</taxon>
        <taxon>Tracheophyta</taxon>
        <taxon>Spermatophyta</taxon>
        <taxon>Magnoliopsida</taxon>
        <taxon>eudicotyledons</taxon>
        <taxon>Gunneridae</taxon>
        <taxon>Pentapetalae</taxon>
        <taxon>rosids</taxon>
        <taxon>fabids</taxon>
        <taxon>Malpighiales</taxon>
        <taxon>Linaceae</taxon>
        <taxon>Linum</taxon>
    </lineage>
</organism>
<accession>A0AAV2GSL5</accession>
<dbReference type="EMBL" id="OZ034822">
    <property type="protein sequence ID" value="CAL1413462.1"/>
    <property type="molecule type" value="Genomic_DNA"/>
</dbReference>
<sequence>MSEKPPWAYMLPEILCLIRERLSWEDYFSFRLTCRHWNYSAELDHGVYKNIKYPFLLHYSKTIIGTDSSALLNYCCRAYSPAYFKTYYLRAPDEVSDACISCSWYGWLLFSGEGRIFFYHPSTRDIIHLPYYDRNKCGSFNRMSFSAPPTSPDCVVIGQVDINSEKRTRIVFIQRGQSSWNHDRNVHNVARLKSYRPKKLRAGNVKKIKVKSEVVRMDLTRSQRKANFFWPHYNSSPLFHRGAFYCLSQDGRLGVFNH</sequence>
<reference evidence="2 3" key="1">
    <citation type="submission" date="2024-04" db="EMBL/GenBank/DDBJ databases">
        <authorList>
            <person name="Fracassetti M."/>
        </authorList>
    </citation>
    <scope>NUCLEOTIDE SEQUENCE [LARGE SCALE GENOMIC DNA]</scope>
</reference>
<evidence type="ECO:0000259" key="1">
    <source>
        <dbReference type="Pfam" id="PF03478"/>
    </source>
</evidence>
<feature type="domain" description="KIB1-4 beta-propeller" evidence="1">
    <location>
        <begin position="79"/>
        <end position="256"/>
    </location>
</feature>
<evidence type="ECO:0000313" key="2">
    <source>
        <dbReference type="EMBL" id="CAL1413462.1"/>
    </source>
</evidence>
<name>A0AAV2GSL5_9ROSI</name>
<keyword evidence="3" id="KW-1185">Reference proteome</keyword>
<dbReference type="Proteomes" id="UP001497516">
    <property type="component" value="Chromosome 9"/>
</dbReference>
<gene>
    <name evidence="2" type="ORF">LTRI10_LOCUS52694</name>
</gene>
<dbReference type="AlphaFoldDB" id="A0AAV2GSL5"/>
<dbReference type="PANTHER" id="PTHR33127:SF5">
    <property type="entry name" value="TRANSMEMBRANE PROTEIN"/>
    <property type="match status" value="1"/>
</dbReference>